<keyword evidence="8" id="KW-1185">Reference proteome</keyword>
<dbReference type="GO" id="GO:0006538">
    <property type="term" value="P:L-glutamate catabolic process"/>
    <property type="evidence" value="ECO:0007669"/>
    <property type="project" value="InterPro"/>
</dbReference>
<sequence length="1614" mass="180862">MALVDGLPSVILSNVAQLIEKKVPAATAPLVKQFAELLYKNISTLDLEHRNDSDMYGATLSLWNTLNDHQDDKPVIKVFNPQVSKHGWKSSHTIIEIIVRDMPFLVDSVRIALSRLNLTPHLMLNSPIKIIRDKSKNISALAAAVDQSFKSTSVETVFFIEIDRQNDDAVFNKISKELHSVVREISLTVDDWRPMQTRLSEVIDEVKQAKTLPCSKEEQLDSIGFLEWVLADNFTLLGYRSYDIKTLEGDMALTANVDSSLGLMSQYEGTKDRLISTLSESAREVALGKNLLILTKTNAKSRVHRPAHLDYIGVKRFDAQGNVIGEDRFVGLFGSAYYTNSALDLPLIKTKVAGVCKDSGFAAGTHAYKALINILETYPRDEILQSSPAELLKNVLGVFQMQERDYSGLFMRRDAFDRFYSCMVYVPRERYNTALRVATQKLLQQALGSTEDVEFTTYFSESAQARTHYIVRVNSTKADINVKEIEKNLNHAARSWDDNLADALNTHKGEAKGKALSRKYTSFPQAYKDEVLPGTAIVDIEKFEALSPDNQLEMLFYQPQEESADSRFVKLKLFHSGEPLHLSDVLPMLENFGLRVIGESPYAVKAQNGEVYWILDFSMLLTGKGQFNLEVVQSLFQDAFAKVWTGQLEDDGFNRLILGAELGGREVSILRAYAKYERQIGGTFSQNYIEDTFARYPEIAKLIIKLFNLRFSPAKKQNEKAIEKVITSIESSLDNVANLDDDRIIRRFVEMVNATIRTNYFQPDPETGEKSYISFKILPEQIADVPLPLPKFEIFVYSPQVEGVHLRGGKVARGGLRWSDRREDFRTEVLGLVKAQQVKNAVIVPVGAKGGFVCKQLPNGDRNEIFAAGKECYRTFIRGLLDITDNIVAGEVVPPANVVRHDDDDPYLVVAADKGTATFSDIANGIADEFNFWLGDAFASGGSVGYDHKGMGITARGAWESVKRHFREMDIDCQTTDFTAVGIGDMAGDVFGNGMLLSKHIRLQAAFNHLHIFIDPAPNAATTYKERERLFNTPGCSWTDFDSALISEGGGVFDRSAKSIKLTPQIKKMLGTQKQSMAPNDLIQAILKMKVDLLWNGGIGTYVKGSKESHLEVGDRANDSLRINGADLQAKVVGEGGNLGFTHLGRIEFAAKGGRINADFVDNAGGVDCSDNEVNIKILLNGLVQNGDLTVKQRNKILYDMTDEVGDIVIDDCYRQTHSLSVTELRGGSALKEQAQFITELERSGKLDRALEFIPSDEEIAERLALGKNLTRPELSVLLAYSKMVLKEELLDPEITDNEYHQSLLIEAFPKQLQDKYSAQMQEHPLRAEIIATKLANSIGNYMGFNFVHRMKEETGATTAEIANCYAMASAVFELSDIWKQVTNLDNKISTAIQTEMLFQLRRTVRRATRWFLRHRNKALNIAESIAFYHATFAELSNTISQYMAEDEAAQIKRVENDLVNAGVPESLALRVSLLSTLFSAMDLAEISKSEAVSTELATDLYFKLGTRLDLHWFLDQITSQPVNNHWQALARASFREELDWQQRSLTSVILRSSEGETDVDKMLESWLVESAQPLERWQHILADFRIGKTHEFAKFSVALRELMLLSLHCDPVK</sequence>
<dbReference type="Gene3D" id="3.40.50.720">
    <property type="entry name" value="NAD(P)-binding Rossmann-like Domain"/>
    <property type="match status" value="1"/>
</dbReference>
<dbReference type="InterPro" id="IPR024727">
    <property type="entry name" value="NAD_Glu_DH_N_ACT1"/>
</dbReference>
<dbReference type="InterPro" id="IPR007780">
    <property type="entry name" value="NAD_Glu_DH_bac"/>
</dbReference>
<dbReference type="STRING" id="641665.GCA_002104455_03031"/>
<name>A0A1H7M8I6_9GAMM</name>
<dbReference type="Pfam" id="PF21076">
    <property type="entry name" value="GDH_ACT2"/>
    <property type="match status" value="1"/>
</dbReference>
<accession>A0A1H7M8I6</accession>
<feature type="domain" description="NAD-glutamate dehydrogenase ACT3" evidence="6">
    <location>
        <begin position="551"/>
        <end position="630"/>
    </location>
</feature>
<dbReference type="PANTHER" id="PTHR43403:SF1">
    <property type="entry name" value="NAD-SPECIFIC GLUTAMATE DEHYDROGENASE"/>
    <property type="match status" value="1"/>
</dbReference>
<dbReference type="Pfam" id="PF21078">
    <property type="entry name" value="GDH_HM3"/>
    <property type="match status" value="1"/>
</dbReference>
<dbReference type="Pfam" id="PF21077">
    <property type="entry name" value="GDH_ACT3"/>
    <property type="match status" value="1"/>
</dbReference>
<gene>
    <name evidence="7" type="ORF">SAMN05216262_105143</name>
</gene>
<dbReference type="InterPro" id="IPR049064">
    <property type="entry name" value="NAD_Glu_DH_ACT3"/>
</dbReference>
<dbReference type="Pfam" id="PF21075">
    <property type="entry name" value="GDH_ACT1"/>
    <property type="match status" value="1"/>
</dbReference>
<evidence type="ECO:0000259" key="6">
    <source>
        <dbReference type="Pfam" id="PF21077"/>
    </source>
</evidence>
<feature type="domain" description="NAD-specific glutamate dehydrogenase C-terminal" evidence="3">
    <location>
        <begin position="1267"/>
        <end position="1604"/>
    </location>
</feature>
<dbReference type="PANTHER" id="PTHR43403">
    <property type="entry name" value="NAD-SPECIFIC GLUTAMATE DEHYDROGENASE"/>
    <property type="match status" value="1"/>
</dbReference>
<protein>
    <submittedName>
        <fullName evidence="7">Glutamate dehydrogenase</fullName>
    </submittedName>
</protein>
<dbReference type="Pfam" id="PF21074">
    <property type="entry name" value="GDH_C"/>
    <property type="match status" value="1"/>
</dbReference>
<dbReference type="EMBL" id="FOBI01000005">
    <property type="protein sequence ID" value="SEL07576.1"/>
    <property type="molecule type" value="Genomic_DNA"/>
</dbReference>
<dbReference type="Pfam" id="PF05088">
    <property type="entry name" value="Bac_GDH_CD"/>
    <property type="match status" value="1"/>
</dbReference>
<dbReference type="InterPro" id="IPR028971">
    <property type="entry name" value="NAD-GDH_cat"/>
</dbReference>
<reference evidence="8" key="1">
    <citation type="submission" date="2016-10" db="EMBL/GenBank/DDBJ databases">
        <authorList>
            <person name="Varghese N."/>
            <person name="Submissions S."/>
        </authorList>
    </citation>
    <scope>NUCLEOTIDE SEQUENCE [LARGE SCALE GENOMIC DNA]</scope>
    <source>
        <strain evidence="8">CGMCC 1.9127</strain>
    </source>
</reference>
<dbReference type="SUPFAM" id="SSF53223">
    <property type="entry name" value="Aminoacid dehydrogenase-like, N-terminal domain"/>
    <property type="match status" value="1"/>
</dbReference>
<dbReference type="InterPro" id="IPR049062">
    <property type="entry name" value="NAD_Glu_DH_ACT2"/>
</dbReference>
<dbReference type="Pfam" id="PF21073">
    <property type="entry name" value="GDH_HM1"/>
    <property type="match status" value="1"/>
</dbReference>
<dbReference type="GO" id="GO:0004352">
    <property type="term" value="F:glutamate dehydrogenase (NAD+) activity"/>
    <property type="evidence" value="ECO:0007669"/>
    <property type="project" value="InterPro"/>
</dbReference>
<feature type="domain" description="NAD-glutamate dehydrogenase ACT2" evidence="5">
    <location>
        <begin position="409"/>
        <end position="497"/>
    </location>
</feature>
<evidence type="ECO:0000313" key="8">
    <source>
        <dbReference type="Proteomes" id="UP000199297"/>
    </source>
</evidence>
<evidence type="ECO:0000259" key="3">
    <source>
        <dbReference type="Pfam" id="PF21074"/>
    </source>
</evidence>
<dbReference type="OrthoDB" id="9758052at2"/>
<dbReference type="InterPro" id="IPR036291">
    <property type="entry name" value="NAD(P)-bd_dom_sf"/>
</dbReference>
<dbReference type="Proteomes" id="UP000199297">
    <property type="component" value="Unassembled WGS sequence"/>
</dbReference>
<dbReference type="InterPro" id="IPR049059">
    <property type="entry name" value="NAD_Glu_DH_HM1"/>
</dbReference>
<evidence type="ECO:0000259" key="5">
    <source>
        <dbReference type="Pfam" id="PF21076"/>
    </source>
</evidence>
<dbReference type="InterPro" id="IPR046346">
    <property type="entry name" value="Aminoacid_DH-like_N_sf"/>
</dbReference>
<dbReference type="GO" id="GO:0004069">
    <property type="term" value="F:L-aspartate:2-oxoglutarate aminotransferase activity"/>
    <property type="evidence" value="ECO:0007669"/>
    <property type="project" value="InterPro"/>
</dbReference>
<dbReference type="PIRSF" id="PIRSF036761">
    <property type="entry name" value="GDH_Mll4104"/>
    <property type="match status" value="1"/>
</dbReference>
<organism evidence="7 8">
    <name type="scientific">Colwellia chukchiensis</name>
    <dbReference type="NCBI Taxonomy" id="641665"/>
    <lineage>
        <taxon>Bacteria</taxon>
        <taxon>Pseudomonadati</taxon>
        <taxon>Pseudomonadota</taxon>
        <taxon>Gammaproteobacteria</taxon>
        <taxon>Alteromonadales</taxon>
        <taxon>Colwelliaceae</taxon>
        <taxon>Colwellia</taxon>
    </lineage>
</organism>
<evidence type="ECO:0000313" key="7">
    <source>
        <dbReference type="EMBL" id="SEL07576.1"/>
    </source>
</evidence>
<proteinExistence type="predicted"/>
<dbReference type="SUPFAM" id="SSF51735">
    <property type="entry name" value="NAD(P)-binding Rossmann-fold domains"/>
    <property type="match status" value="1"/>
</dbReference>
<evidence type="ECO:0000259" key="2">
    <source>
        <dbReference type="Pfam" id="PF05088"/>
    </source>
</evidence>
<dbReference type="InterPro" id="IPR049056">
    <property type="entry name" value="NAD_Glu_DH_HM3"/>
</dbReference>
<keyword evidence="1" id="KW-0560">Oxidoreductase</keyword>
<feature type="domain" description="NAD-glutamate dehydrogenase N-terminal ACT1" evidence="4">
    <location>
        <begin position="34"/>
        <end position="178"/>
    </location>
</feature>
<dbReference type="InterPro" id="IPR049058">
    <property type="entry name" value="NAD_Glu_DH_HM2"/>
</dbReference>
<dbReference type="Pfam" id="PF21079">
    <property type="entry name" value="GDH_HM2"/>
    <property type="match status" value="1"/>
</dbReference>
<dbReference type="RefSeq" id="WP_085284563.1">
    <property type="nucleotide sequence ID" value="NZ_FOBI01000005.1"/>
</dbReference>
<evidence type="ECO:0000259" key="4">
    <source>
        <dbReference type="Pfam" id="PF21075"/>
    </source>
</evidence>
<evidence type="ECO:0000256" key="1">
    <source>
        <dbReference type="ARBA" id="ARBA00023002"/>
    </source>
</evidence>
<dbReference type="InterPro" id="IPR048381">
    <property type="entry name" value="GDH_C"/>
</dbReference>
<feature type="domain" description="NAD-glutamate dehydrogenase catalytic" evidence="2">
    <location>
        <begin position="729"/>
        <end position="1222"/>
    </location>
</feature>